<proteinExistence type="predicted"/>
<feature type="non-terminal residue" evidence="2">
    <location>
        <position position="297"/>
    </location>
</feature>
<comment type="caution">
    <text evidence="2">The sequence shown here is derived from an EMBL/GenBank/DDBJ whole genome shotgun (WGS) entry which is preliminary data.</text>
</comment>
<dbReference type="PANTHER" id="PTHR22744">
    <property type="entry name" value="HELIX LOOP HELIX PROTEIN 21-RELATED"/>
    <property type="match status" value="1"/>
</dbReference>
<dbReference type="PANTHER" id="PTHR22744:SF14">
    <property type="entry name" value="BTB DOMAIN-CONTAINING PROTEIN-RELATED"/>
    <property type="match status" value="1"/>
</dbReference>
<feature type="domain" description="BTB" evidence="1">
    <location>
        <begin position="134"/>
        <end position="201"/>
    </location>
</feature>
<dbReference type="CDD" id="cd18186">
    <property type="entry name" value="BTB_POZ_ZBTB_KLHL-like"/>
    <property type="match status" value="1"/>
</dbReference>
<dbReference type="PROSITE" id="PS50097">
    <property type="entry name" value="BTB"/>
    <property type="match status" value="1"/>
</dbReference>
<dbReference type="AlphaFoldDB" id="A0AAN4ZIF4"/>
<dbReference type="Proteomes" id="UP001328107">
    <property type="component" value="Unassembled WGS sequence"/>
</dbReference>
<evidence type="ECO:0000313" key="2">
    <source>
        <dbReference type="EMBL" id="GMR38622.1"/>
    </source>
</evidence>
<reference evidence="3" key="1">
    <citation type="submission" date="2022-10" db="EMBL/GenBank/DDBJ databases">
        <title>Genome assembly of Pristionchus species.</title>
        <authorList>
            <person name="Yoshida K."/>
            <person name="Sommer R.J."/>
        </authorList>
    </citation>
    <scope>NUCLEOTIDE SEQUENCE [LARGE SCALE GENOMIC DNA]</scope>
    <source>
        <strain evidence="3">RS5460</strain>
    </source>
</reference>
<protein>
    <recommendedName>
        <fullName evidence="1">BTB domain-containing protein</fullName>
    </recommendedName>
</protein>
<evidence type="ECO:0000313" key="3">
    <source>
        <dbReference type="Proteomes" id="UP001328107"/>
    </source>
</evidence>
<dbReference type="InterPro" id="IPR011333">
    <property type="entry name" value="SKP1/BTB/POZ_sf"/>
</dbReference>
<dbReference type="InterPro" id="IPR000210">
    <property type="entry name" value="BTB/POZ_dom"/>
</dbReference>
<organism evidence="2 3">
    <name type="scientific">Pristionchus mayeri</name>
    <dbReference type="NCBI Taxonomy" id="1317129"/>
    <lineage>
        <taxon>Eukaryota</taxon>
        <taxon>Metazoa</taxon>
        <taxon>Ecdysozoa</taxon>
        <taxon>Nematoda</taxon>
        <taxon>Chromadorea</taxon>
        <taxon>Rhabditida</taxon>
        <taxon>Rhabditina</taxon>
        <taxon>Diplogasteromorpha</taxon>
        <taxon>Diplogasteroidea</taxon>
        <taxon>Neodiplogasteridae</taxon>
        <taxon>Pristionchus</taxon>
    </lineage>
</organism>
<keyword evidence="3" id="KW-1185">Reference proteome</keyword>
<dbReference type="EMBL" id="BTRK01000002">
    <property type="protein sequence ID" value="GMR38622.1"/>
    <property type="molecule type" value="Genomic_DNA"/>
</dbReference>
<dbReference type="Pfam" id="PF00651">
    <property type="entry name" value="BTB"/>
    <property type="match status" value="1"/>
</dbReference>
<evidence type="ECO:0000259" key="1">
    <source>
        <dbReference type="PROSITE" id="PS50097"/>
    </source>
</evidence>
<accession>A0AAN4ZIF4</accession>
<dbReference type="SMART" id="SM00225">
    <property type="entry name" value="BTB"/>
    <property type="match status" value="1"/>
</dbReference>
<gene>
    <name evidence="2" type="ORF">PMAYCL1PPCAC_08817</name>
</gene>
<sequence length="297" mass="33421">MSKVIALVSKSARLLISLHNNDCEFSISDDYTTLLLHPRSPRPISSTHPLTQTSGSQEIQSYDFPCHTRGRMGSVRIDAILSTVFEDSEEIECILLDSFQSASHQPTGDLLNYGLLVKLNFDGELSPPTLTKITSVSLTVESTTVPVSKEVLGTSSDFFSNLFYGDFVEKKTGSFCIKEVNEEHFSWLVRSITERKWNVTSVDQALSVLTLADRYLMQNVHKRILPYLKTTELDSIAENRIALLKRFLDLATRCSDNGEFVSWIFERCQTTTELSEVAHSCGTTLTPHLEMFFQVFA</sequence>
<name>A0AAN4ZIF4_9BILA</name>
<dbReference type="SUPFAM" id="SSF54695">
    <property type="entry name" value="POZ domain"/>
    <property type="match status" value="1"/>
</dbReference>
<dbReference type="Gene3D" id="3.30.710.10">
    <property type="entry name" value="Potassium Channel Kv1.1, Chain A"/>
    <property type="match status" value="1"/>
</dbReference>